<feature type="region of interest" description="Disordered" evidence="8">
    <location>
        <begin position="547"/>
        <end position="591"/>
    </location>
</feature>
<evidence type="ECO:0000256" key="3">
    <source>
        <dbReference type="ARBA" id="ARBA00023125"/>
    </source>
</evidence>
<evidence type="ECO:0000256" key="7">
    <source>
        <dbReference type="RuleBase" id="RU000682"/>
    </source>
</evidence>
<evidence type="ECO:0000256" key="4">
    <source>
        <dbReference type="ARBA" id="ARBA00023155"/>
    </source>
</evidence>
<dbReference type="GO" id="GO:0009952">
    <property type="term" value="P:anterior/posterior pattern specification"/>
    <property type="evidence" value="ECO:0007669"/>
    <property type="project" value="TreeGrafter"/>
</dbReference>
<feature type="domain" description="Homeobox" evidence="9">
    <location>
        <begin position="380"/>
        <end position="440"/>
    </location>
</feature>
<dbReference type="PROSITE" id="PS50071">
    <property type="entry name" value="HOMEOBOX_2"/>
    <property type="match status" value="1"/>
</dbReference>
<dbReference type="FunFam" id="1.10.10.60:FF:000176">
    <property type="entry name" value="pancreas/duodenum homeobox protein 1"/>
    <property type="match status" value="1"/>
</dbReference>
<evidence type="ECO:0000256" key="1">
    <source>
        <dbReference type="ARBA" id="ARBA00004123"/>
    </source>
</evidence>
<feature type="region of interest" description="Disordered" evidence="8">
    <location>
        <begin position="240"/>
        <end position="281"/>
    </location>
</feature>
<feature type="compositionally biased region" description="Pro residues" evidence="8">
    <location>
        <begin position="562"/>
        <end position="578"/>
    </location>
</feature>
<dbReference type="InterPro" id="IPR001356">
    <property type="entry name" value="HD"/>
</dbReference>
<evidence type="ECO:0000256" key="6">
    <source>
        <dbReference type="PROSITE-ProRule" id="PRU00108"/>
    </source>
</evidence>
<dbReference type="Proteomes" id="UP000321570">
    <property type="component" value="Unassembled WGS sequence"/>
</dbReference>
<feature type="compositionally biased region" description="Low complexity" evidence="8">
    <location>
        <begin position="303"/>
        <end position="314"/>
    </location>
</feature>
<dbReference type="PANTHER" id="PTHR45771:SF6">
    <property type="entry name" value="HOMEOTIC PROTEIN SEX COMBS REDUCED"/>
    <property type="match status" value="1"/>
</dbReference>
<feature type="DNA-binding region" description="Homeobox" evidence="6">
    <location>
        <begin position="382"/>
        <end position="441"/>
    </location>
</feature>
<feature type="compositionally biased region" description="Polar residues" evidence="8">
    <location>
        <begin position="346"/>
        <end position="355"/>
    </location>
</feature>
<dbReference type="InterPro" id="IPR050609">
    <property type="entry name" value="Antp_homeobox_Deformed_sf"/>
</dbReference>
<evidence type="ECO:0000256" key="5">
    <source>
        <dbReference type="ARBA" id="ARBA00023242"/>
    </source>
</evidence>
<dbReference type="AlphaFoldDB" id="A0A564YWY8"/>
<comment type="subcellular location">
    <subcellularLocation>
        <location evidence="1 6 7">Nucleus</location>
    </subcellularLocation>
</comment>
<feature type="region of interest" description="Disordered" evidence="8">
    <location>
        <begin position="299"/>
        <end position="322"/>
    </location>
</feature>
<dbReference type="SMART" id="SM00389">
    <property type="entry name" value="HOX"/>
    <property type="match status" value="1"/>
</dbReference>
<dbReference type="CDD" id="cd00086">
    <property type="entry name" value="homeodomain"/>
    <property type="match status" value="1"/>
</dbReference>
<gene>
    <name evidence="10" type="ORF">WMSIL1_LOCUS9821</name>
</gene>
<name>A0A564YWY8_HYMDI</name>
<evidence type="ECO:0000313" key="11">
    <source>
        <dbReference type="Proteomes" id="UP000321570"/>
    </source>
</evidence>
<evidence type="ECO:0000256" key="2">
    <source>
        <dbReference type="ARBA" id="ARBA00022473"/>
    </source>
</evidence>
<dbReference type="InterPro" id="IPR001827">
    <property type="entry name" value="Homeobox_Antennapedia_CS"/>
</dbReference>
<dbReference type="Gene3D" id="1.10.10.60">
    <property type="entry name" value="Homeodomain-like"/>
    <property type="match status" value="1"/>
</dbReference>
<feature type="region of interest" description="Disordered" evidence="8">
    <location>
        <begin position="1"/>
        <end position="21"/>
    </location>
</feature>
<keyword evidence="3 6" id="KW-0238">DNA-binding</keyword>
<dbReference type="InterPro" id="IPR020479">
    <property type="entry name" value="HD_metazoa"/>
</dbReference>
<dbReference type="GO" id="GO:0000978">
    <property type="term" value="F:RNA polymerase II cis-regulatory region sequence-specific DNA binding"/>
    <property type="evidence" value="ECO:0007669"/>
    <property type="project" value="TreeGrafter"/>
</dbReference>
<feature type="region of interest" description="Disordered" evidence="8">
    <location>
        <begin position="179"/>
        <end position="217"/>
    </location>
</feature>
<dbReference type="PROSITE" id="PS00027">
    <property type="entry name" value="HOMEOBOX_1"/>
    <property type="match status" value="1"/>
</dbReference>
<keyword evidence="5 6" id="KW-0539">Nucleus</keyword>
<dbReference type="GO" id="GO:0048513">
    <property type="term" value="P:animal organ development"/>
    <property type="evidence" value="ECO:0007669"/>
    <property type="project" value="UniProtKB-ARBA"/>
</dbReference>
<dbReference type="PANTHER" id="PTHR45771">
    <property type="entry name" value="HOMEOTIC PROTEIN DEFORMED"/>
    <property type="match status" value="1"/>
</dbReference>
<accession>A0A564YWY8</accession>
<dbReference type="InterPro" id="IPR017970">
    <property type="entry name" value="Homeobox_CS"/>
</dbReference>
<evidence type="ECO:0000256" key="8">
    <source>
        <dbReference type="SAM" id="MobiDB-lite"/>
    </source>
</evidence>
<proteinExistence type="predicted"/>
<keyword evidence="4 6" id="KW-0371">Homeobox</keyword>
<dbReference type="EMBL" id="CABIJS010000421">
    <property type="protein sequence ID" value="VUZ51074.1"/>
    <property type="molecule type" value="Genomic_DNA"/>
</dbReference>
<dbReference type="GO" id="GO:0005654">
    <property type="term" value="C:nucleoplasm"/>
    <property type="evidence" value="ECO:0007669"/>
    <property type="project" value="TreeGrafter"/>
</dbReference>
<reference evidence="10 11" key="1">
    <citation type="submission" date="2019-07" db="EMBL/GenBank/DDBJ databases">
        <authorList>
            <person name="Jastrzebski P J."/>
            <person name="Paukszto L."/>
            <person name="Jastrzebski P J."/>
        </authorList>
    </citation>
    <scope>NUCLEOTIDE SEQUENCE [LARGE SCALE GENOMIC DNA]</scope>
    <source>
        <strain evidence="10 11">WMS-il1</strain>
    </source>
</reference>
<evidence type="ECO:0000259" key="9">
    <source>
        <dbReference type="PROSITE" id="PS50071"/>
    </source>
</evidence>
<protein>
    <recommendedName>
        <fullName evidence="9">Homeobox domain-containing protein</fullName>
    </recommendedName>
</protein>
<dbReference type="PRINTS" id="PR00024">
    <property type="entry name" value="HOMEOBOX"/>
</dbReference>
<dbReference type="SUPFAM" id="SSF46689">
    <property type="entry name" value="Homeodomain-like"/>
    <property type="match status" value="1"/>
</dbReference>
<feature type="region of interest" description="Disordered" evidence="8">
    <location>
        <begin position="341"/>
        <end position="387"/>
    </location>
</feature>
<sequence>MDADSGDLNRNNNSNNTPTLFSFPLQPAAHKGLPHQSLQHPHLNNLQEMLESSTTLDHSHHIHFDNRGASMYYPSQPSSAYDEGSPESLRKTSPVNFNRNIPPQKRIIDLEARTIRGSDALGGVFEPIKNDYYGSAENYGVNPNAGQFMRSPQTEYYPMEGGFALPLSHPAHMTGGLGFTKDEEAQGDISGDSGRGYDYTSPHSSAHLGHPPASLMPMMRTEPAYTHLEENFGKASAAISHSAIPSQQHPPSSTSSTSSATNNGGKAAGGRMQSGSNTGSNAIIYPWMKRVHSKGLVTQGPVKSSKQMNSNSQKPNDCTKSRKRMLEDEALSFKKAFSDSDKVENMSESVDSLNQGSEDSDTASGTGGDDTSLDMVGSSGDPKRTRTAYTRQQILELEKEFHYNKYLTRKRRLEIAHTLSLSERQIKIWFQNRRMKWKKEHCLPGNKQRLSEPPLITLSNQNFSMRNQDSMQFGPNRHGFDVGGVSADPMMSSRFLPFFPKYLPPTSGGPKSPSMVSLPAQPKRFYDDGSSFDSTWFNDRCYQQSSPQAPRFNYPTNSTQSTPPPPPPQNLSGPPPLTPFSNQPSAVPPTDFYSGLLTSSWSTTKVSSSQPMPQPMRQTVNSSYDGEYANSNASNNNTSSPFFVNAAAQKHPHFSVVDEDLALSGSNIVGGVGGGNDMDIPNMVGTRVKKEC</sequence>
<dbReference type="PROSITE" id="PS00032">
    <property type="entry name" value="ANTENNAPEDIA"/>
    <property type="match status" value="1"/>
</dbReference>
<evidence type="ECO:0000313" key="10">
    <source>
        <dbReference type="EMBL" id="VUZ51074.1"/>
    </source>
</evidence>
<dbReference type="Pfam" id="PF00046">
    <property type="entry name" value="Homeodomain"/>
    <property type="match status" value="1"/>
</dbReference>
<dbReference type="GO" id="GO:0045944">
    <property type="term" value="P:positive regulation of transcription by RNA polymerase II"/>
    <property type="evidence" value="ECO:0007669"/>
    <property type="project" value="TreeGrafter"/>
</dbReference>
<feature type="compositionally biased region" description="Polar residues" evidence="8">
    <location>
        <begin position="91"/>
        <end position="100"/>
    </location>
</feature>
<keyword evidence="11" id="KW-1185">Reference proteome</keyword>
<feature type="compositionally biased region" description="Low complexity" evidence="8">
    <location>
        <begin position="240"/>
        <end position="259"/>
    </location>
</feature>
<organism evidence="10 11">
    <name type="scientific">Hymenolepis diminuta</name>
    <name type="common">Rat tapeworm</name>
    <dbReference type="NCBI Taxonomy" id="6216"/>
    <lineage>
        <taxon>Eukaryota</taxon>
        <taxon>Metazoa</taxon>
        <taxon>Spiralia</taxon>
        <taxon>Lophotrochozoa</taxon>
        <taxon>Platyhelminthes</taxon>
        <taxon>Cestoda</taxon>
        <taxon>Eucestoda</taxon>
        <taxon>Cyclophyllidea</taxon>
        <taxon>Hymenolepididae</taxon>
        <taxon>Hymenolepis</taxon>
    </lineage>
</organism>
<feature type="region of interest" description="Disordered" evidence="8">
    <location>
        <begin position="67"/>
        <end position="100"/>
    </location>
</feature>
<dbReference type="GO" id="GO:0000981">
    <property type="term" value="F:DNA-binding transcription factor activity, RNA polymerase II-specific"/>
    <property type="evidence" value="ECO:0007669"/>
    <property type="project" value="InterPro"/>
</dbReference>
<dbReference type="InterPro" id="IPR009057">
    <property type="entry name" value="Homeodomain-like_sf"/>
</dbReference>
<keyword evidence="2" id="KW-0217">Developmental protein</keyword>